<evidence type="ECO:0000313" key="7">
    <source>
        <dbReference type="Proteomes" id="UP001150569"/>
    </source>
</evidence>
<gene>
    <name evidence="6" type="primary">PDE2_2</name>
    <name evidence="6" type="ORF">IWQ60_011207</name>
</gene>
<feature type="region of interest" description="Disordered" evidence="4">
    <location>
        <begin position="742"/>
        <end position="778"/>
    </location>
</feature>
<accession>A0A9W7ZSG8</accession>
<dbReference type="GO" id="GO:0004114">
    <property type="term" value="F:3',5'-cyclic-nucleotide phosphodiesterase activity"/>
    <property type="evidence" value="ECO:0007669"/>
    <property type="project" value="InterPro"/>
</dbReference>
<dbReference type="SMART" id="SM00471">
    <property type="entry name" value="HDc"/>
    <property type="match status" value="1"/>
</dbReference>
<dbReference type="InterPro" id="IPR003607">
    <property type="entry name" value="HD/PDEase_dom"/>
</dbReference>
<feature type="domain" description="PDEase" evidence="5">
    <location>
        <begin position="310"/>
        <end position="672"/>
    </location>
</feature>
<dbReference type="AlphaFoldDB" id="A0A9W7ZSG8"/>
<evidence type="ECO:0000313" key="6">
    <source>
        <dbReference type="EMBL" id="KAJ1909379.1"/>
    </source>
</evidence>
<evidence type="ECO:0000256" key="3">
    <source>
        <dbReference type="RuleBase" id="RU363067"/>
    </source>
</evidence>
<evidence type="ECO:0000256" key="4">
    <source>
        <dbReference type="SAM" id="MobiDB-lite"/>
    </source>
</evidence>
<name>A0A9W7ZSG8_9FUNG</name>
<sequence length="778" mass="85069">MSSITIASPTIITGTPAVTAARTPFATMNPAACSVVIVDSVYLASSYHAVDLTSDDEEALTTATEYSFSRPTTAHSTTAPGLPPTPLSPPSTPPGTPGSAPFPKMPSRTRLADAARRSSVRRPCRRECHGASRFIQLLLDTYSKVAAVTSGDAALTYLLNHTLPAPSSVLLLIDLDHPAPADEAGTLSGDQVARFNEAEDPNDLASGANYGLRLLKLISERIEDGSLSTVVPVVMSRRRDPEVMRQALLLGALDYLVKPVSAESVRGLWLNSVRSEFLKGRSGGDGRPATVARSPVASHFDQAWLERSVVESFTPSSLRALRASFPIMTGTAAERQNTSLRSRMLEWGLSPYDLSEDDLLRCIYLVLDETLAASHLHMPTSVVQNFVLALHNSYYTGNAYHNFHHAVDVLQATYVFLNRTRLMAIGTDASAATLTPFHRALKLHDLLALVIAAIGHDIGHPGVNNHFMVTCRSPLAALYKDKAVLEHFHATALCQLLQRVGFDLARYNPGFDEAEFQQVLVQTILATDMAAHFDYIKRLRDLHQRYTGAQAARRRSVTISQETQLADRVALCAALIKCSDISNVTRPFHVAGTWTDLLNEEMSKQRDLEQKLGYPPSIVFSPETAAKSQVGFYRGMALPLFQVAAEIFPMLSFTVTNLEENIVAWERVQAEYDRRSARHSEQLDQRKRFGHSLTKNRLEDYSKSLAPLRSITALAEADTVESPPYPAAVISTAKALATIKPTGSHSRLGSVPSIATHDTQTTPELSRSSSLASHRRRS</sequence>
<comment type="cofactor">
    <cofactor evidence="3">
        <name>a divalent metal cation</name>
        <dbReference type="ChEBI" id="CHEBI:60240"/>
    </cofactor>
    <text evidence="3">Binds 2 divalent metal cations per subunit. Site 1 may preferentially bind zinc ions, while site 2 has a preference for magnesium and/or manganese ions.</text>
</comment>
<feature type="compositionally biased region" description="Polar residues" evidence="4">
    <location>
        <begin position="756"/>
        <end position="765"/>
    </location>
</feature>
<dbReference type="InterPro" id="IPR011006">
    <property type="entry name" value="CheY-like_superfamily"/>
</dbReference>
<dbReference type="InterPro" id="IPR002073">
    <property type="entry name" value="PDEase_catalytic_dom"/>
</dbReference>
<dbReference type="OrthoDB" id="546632at2759"/>
<evidence type="ECO:0000259" key="5">
    <source>
        <dbReference type="PROSITE" id="PS51845"/>
    </source>
</evidence>
<dbReference type="GO" id="GO:0046872">
    <property type="term" value="F:metal ion binding"/>
    <property type="evidence" value="ECO:0007669"/>
    <property type="project" value="UniProtKB-KW"/>
</dbReference>
<evidence type="ECO:0000256" key="1">
    <source>
        <dbReference type="ARBA" id="ARBA00022723"/>
    </source>
</evidence>
<dbReference type="SUPFAM" id="SSF52172">
    <property type="entry name" value="CheY-like"/>
    <property type="match status" value="1"/>
</dbReference>
<feature type="compositionally biased region" description="Polar residues" evidence="4">
    <location>
        <begin position="66"/>
        <end position="75"/>
    </location>
</feature>
<dbReference type="Pfam" id="PF00233">
    <property type="entry name" value="PDEase_I"/>
    <property type="match status" value="1"/>
</dbReference>
<comment type="caution">
    <text evidence="6">The sequence shown here is derived from an EMBL/GenBank/DDBJ whole genome shotgun (WGS) entry which is preliminary data.</text>
</comment>
<dbReference type="Proteomes" id="UP001150569">
    <property type="component" value="Unassembled WGS sequence"/>
</dbReference>
<evidence type="ECO:0000256" key="2">
    <source>
        <dbReference type="ARBA" id="ARBA00022801"/>
    </source>
</evidence>
<dbReference type="SUPFAM" id="SSF109604">
    <property type="entry name" value="HD-domain/PDEase-like"/>
    <property type="match status" value="1"/>
</dbReference>
<dbReference type="CDD" id="cd00077">
    <property type="entry name" value="HDc"/>
    <property type="match status" value="1"/>
</dbReference>
<keyword evidence="1 3" id="KW-0479">Metal-binding</keyword>
<dbReference type="GO" id="GO:0007165">
    <property type="term" value="P:signal transduction"/>
    <property type="evidence" value="ECO:0007669"/>
    <property type="project" value="InterPro"/>
</dbReference>
<dbReference type="EC" id="3.1.4.-" evidence="3"/>
<dbReference type="PROSITE" id="PS00126">
    <property type="entry name" value="PDEASE_I_1"/>
    <property type="match status" value="1"/>
</dbReference>
<comment type="similarity">
    <text evidence="3">Belongs to the cyclic nucleotide phosphodiesterase family.</text>
</comment>
<dbReference type="Gene3D" id="1.10.1300.10">
    <property type="entry name" value="3'5'-cyclic nucleotide phosphodiesterase, catalytic domain"/>
    <property type="match status" value="1"/>
</dbReference>
<reference evidence="6" key="1">
    <citation type="submission" date="2022-07" db="EMBL/GenBank/DDBJ databases">
        <title>Phylogenomic reconstructions and comparative analyses of Kickxellomycotina fungi.</title>
        <authorList>
            <person name="Reynolds N.K."/>
            <person name="Stajich J.E."/>
            <person name="Barry K."/>
            <person name="Grigoriev I.V."/>
            <person name="Crous P."/>
            <person name="Smith M.E."/>
        </authorList>
    </citation>
    <scope>NUCLEOTIDE SEQUENCE</scope>
    <source>
        <strain evidence="6">RSA 861</strain>
    </source>
</reference>
<keyword evidence="7" id="KW-1185">Reference proteome</keyword>
<protein>
    <recommendedName>
        <fullName evidence="3">Phosphodiesterase</fullName>
        <ecNumber evidence="3">3.1.4.-</ecNumber>
    </recommendedName>
</protein>
<dbReference type="InterPro" id="IPR023174">
    <property type="entry name" value="PDEase_CS"/>
</dbReference>
<feature type="compositionally biased region" description="Pro residues" evidence="4">
    <location>
        <begin position="81"/>
        <end position="96"/>
    </location>
</feature>
<dbReference type="Gene3D" id="3.40.50.2300">
    <property type="match status" value="1"/>
</dbReference>
<dbReference type="InterPro" id="IPR036971">
    <property type="entry name" value="PDEase_catalytic_dom_sf"/>
</dbReference>
<dbReference type="PANTHER" id="PTHR11347">
    <property type="entry name" value="CYCLIC NUCLEOTIDE PHOSPHODIESTERASE"/>
    <property type="match status" value="1"/>
</dbReference>
<feature type="region of interest" description="Disordered" evidence="4">
    <location>
        <begin position="66"/>
        <end position="122"/>
    </location>
</feature>
<keyword evidence="2 3" id="KW-0378">Hydrolase</keyword>
<proteinExistence type="inferred from homology"/>
<dbReference type="EMBL" id="JANBPT010001212">
    <property type="protein sequence ID" value="KAJ1909379.1"/>
    <property type="molecule type" value="Genomic_DNA"/>
</dbReference>
<dbReference type="PROSITE" id="PS51845">
    <property type="entry name" value="PDEASE_I_2"/>
    <property type="match status" value="1"/>
</dbReference>
<organism evidence="6 7">
    <name type="scientific">Tieghemiomyces parasiticus</name>
    <dbReference type="NCBI Taxonomy" id="78921"/>
    <lineage>
        <taxon>Eukaryota</taxon>
        <taxon>Fungi</taxon>
        <taxon>Fungi incertae sedis</taxon>
        <taxon>Zoopagomycota</taxon>
        <taxon>Kickxellomycotina</taxon>
        <taxon>Dimargaritomycetes</taxon>
        <taxon>Dimargaritales</taxon>
        <taxon>Dimargaritaceae</taxon>
        <taxon>Tieghemiomyces</taxon>
    </lineage>
</organism>